<dbReference type="Proteomes" id="UP001190700">
    <property type="component" value="Unassembled WGS sequence"/>
</dbReference>
<dbReference type="SMART" id="SM00181">
    <property type="entry name" value="EGF"/>
    <property type="match status" value="2"/>
</dbReference>
<keyword evidence="4" id="KW-0245">EGF-like domain</keyword>
<feature type="disulfide bond" evidence="4">
    <location>
        <begin position="14"/>
        <end position="31"/>
    </location>
</feature>
<comment type="caution">
    <text evidence="6">The sequence shown here is derived from an EMBL/GenBank/DDBJ whole genome shotgun (WGS) entry which is preliminary data.</text>
</comment>
<evidence type="ECO:0000256" key="2">
    <source>
        <dbReference type="ARBA" id="ARBA00010271"/>
    </source>
</evidence>
<feature type="disulfide bond" evidence="4">
    <location>
        <begin position="10"/>
        <end position="20"/>
    </location>
</feature>
<dbReference type="GO" id="GO:0000139">
    <property type="term" value="C:Golgi membrane"/>
    <property type="evidence" value="ECO:0007669"/>
    <property type="project" value="UniProtKB-SubCell"/>
</dbReference>
<gene>
    <name evidence="6" type="ORF">CYMTET_34688</name>
</gene>
<dbReference type="PROSITE" id="PS01186">
    <property type="entry name" value="EGF_2"/>
    <property type="match status" value="2"/>
</dbReference>
<dbReference type="InterPro" id="IPR000742">
    <property type="entry name" value="EGF"/>
</dbReference>
<dbReference type="AlphaFoldDB" id="A0AAE0KPX9"/>
<comment type="subcellular location">
    <subcellularLocation>
        <location evidence="1">Golgi apparatus membrane</location>
        <topology evidence="1">Single-pass type II membrane protein</topology>
    </subcellularLocation>
</comment>
<feature type="disulfide bond" evidence="4">
    <location>
        <begin position="50"/>
        <end position="60"/>
    </location>
</feature>
<dbReference type="CDD" id="cd00054">
    <property type="entry name" value="EGF_CA"/>
    <property type="match status" value="1"/>
</dbReference>
<feature type="disulfide bond" evidence="4">
    <location>
        <begin position="33"/>
        <end position="42"/>
    </location>
</feature>
<evidence type="ECO:0000256" key="3">
    <source>
        <dbReference type="ARBA" id="ARBA00023034"/>
    </source>
</evidence>
<dbReference type="Pfam" id="PF23106">
    <property type="entry name" value="EGF_Teneurin"/>
    <property type="match status" value="1"/>
</dbReference>
<evidence type="ECO:0000313" key="6">
    <source>
        <dbReference type="EMBL" id="KAK3256160.1"/>
    </source>
</evidence>
<sequence length="284" mass="31857">MLQMVRQEECPGSCSLHGACSKKLAEPNPTCACFSGFTGERCETRTVDFCLNQCGGRGTCHPPGYCHCDPGYWGAACEVSMEALVAPVPEELQDTLSPARPRIHVYNLPPRFTTATLIAAPASSYKGGYCAHRWYDPLKKNKNSTDSHEYGGSLWLHERLLNSAHYVANPEHADFFYIPLWQSCYGVMPGMHSSRAQQARAAVWYVRQNWPYWDRHQGHDHMMFTSHDAGACSLEDNMYVRNNAMLLSYFGKAKVVNAQMYSSLEKRIPCHIPGETPHLYAASP</sequence>
<feature type="domain" description="EGF-like" evidence="5">
    <location>
        <begin position="6"/>
        <end position="43"/>
    </location>
</feature>
<accession>A0AAE0KPX9</accession>
<protein>
    <recommendedName>
        <fullName evidence="5">EGF-like domain-containing protein</fullName>
    </recommendedName>
</protein>
<feature type="disulfide bond" evidence="4">
    <location>
        <begin position="68"/>
        <end position="77"/>
    </location>
</feature>
<evidence type="ECO:0000256" key="1">
    <source>
        <dbReference type="ARBA" id="ARBA00004323"/>
    </source>
</evidence>
<dbReference type="InterPro" id="IPR004263">
    <property type="entry name" value="Exostosin"/>
</dbReference>
<evidence type="ECO:0000256" key="4">
    <source>
        <dbReference type="PROSITE-ProRule" id="PRU00076"/>
    </source>
</evidence>
<dbReference type="GO" id="GO:0016757">
    <property type="term" value="F:glycosyltransferase activity"/>
    <property type="evidence" value="ECO:0007669"/>
    <property type="project" value="InterPro"/>
</dbReference>
<feature type="non-terminal residue" evidence="6">
    <location>
        <position position="284"/>
    </location>
</feature>
<dbReference type="PROSITE" id="PS00022">
    <property type="entry name" value="EGF_1"/>
    <property type="match status" value="2"/>
</dbReference>
<reference evidence="6 7" key="1">
    <citation type="journal article" date="2015" name="Genome Biol. Evol.">
        <title>Comparative Genomics of a Bacterivorous Green Alga Reveals Evolutionary Causalities and Consequences of Phago-Mixotrophic Mode of Nutrition.</title>
        <authorList>
            <person name="Burns J.A."/>
            <person name="Paasch A."/>
            <person name="Narechania A."/>
            <person name="Kim E."/>
        </authorList>
    </citation>
    <scope>NUCLEOTIDE SEQUENCE [LARGE SCALE GENOMIC DNA]</scope>
    <source>
        <strain evidence="6 7">PLY_AMNH</strain>
    </source>
</reference>
<comment type="caution">
    <text evidence="4">Lacks conserved residue(s) required for the propagation of feature annotation.</text>
</comment>
<organism evidence="6 7">
    <name type="scientific">Cymbomonas tetramitiformis</name>
    <dbReference type="NCBI Taxonomy" id="36881"/>
    <lineage>
        <taxon>Eukaryota</taxon>
        <taxon>Viridiplantae</taxon>
        <taxon>Chlorophyta</taxon>
        <taxon>Pyramimonadophyceae</taxon>
        <taxon>Pyramimonadales</taxon>
        <taxon>Pyramimonadaceae</taxon>
        <taxon>Cymbomonas</taxon>
    </lineage>
</organism>
<evidence type="ECO:0000259" key="5">
    <source>
        <dbReference type="PROSITE" id="PS50026"/>
    </source>
</evidence>
<dbReference type="EMBL" id="LGRX02021923">
    <property type="protein sequence ID" value="KAK3256160.1"/>
    <property type="molecule type" value="Genomic_DNA"/>
</dbReference>
<keyword evidence="3" id="KW-0333">Golgi apparatus</keyword>
<dbReference type="Pfam" id="PF03016">
    <property type="entry name" value="Exostosin_GT47"/>
    <property type="match status" value="1"/>
</dbReference>
<keyword evidence="4" id="KW-1015">Disulfide bond</keyword>
<feature type="domain" description="EGF-like" evidence="5">
    <location>
        <begin position="46"/>
        <end position="78"/>
    </location>
</feature>
<dbReference type="Gene3D" id="2.10.25.10">
    <property type="entry name" value="Laminin"/>
    <property type="match status" value="2"/>
</dbReference>
<dbReference type="PROSITE" id="PS50026">
    <property type="entry name" value="EGF_3"/>
    <property type="match status" value="2"/>
</dbReference>
<comment type="similarity">
    <text evidence="2">Belongs to the glycosyltransferase 47 family.</text>
</comment>
<dbReference type="PANTHER" id="PTHR11062">
    <property type="entry name" value="EXOSTOSIN HEPARAN SULFATE GLYCOSYLTRANSFERASE -RELATED"/>
    <property type="match status" value="1"/>
</dbReference>
<keyword evidence="7" id="KW-1185">Reference proteome</keyword>
<dbReference type="PANTHER" id="PTHR11062:SF281">
    <property type="entry name" value="EXOSTOSIN-LIKE 2"/>
    <property type="match status" value="1"/>
</dbReference>
<proteinExistence type="inferred from homology"/>
<dbReference type="InterPro" id="IPR040911">
    <property type="entry name" value="Exostosin_GT47"/>
</dbReference>
<evidence type="ECO:0000313" key="7">
    <source>
        <dbReference type="Proteomes" id="UP001190700"/>
    </source>
</evidence>
<name>A0AAE0KPX9_9CHLO</name>
<dbReference type="SUPFAM" id="SSF57196">
    <property type="entry name" value="EGF/Laminin"/>
    <property type="match status" value="1"/>
</dbReference>